<dbReference type="InterPro" id="IPR050471">
    <property type="entry name" value="AB_hydrolase"/>
</dbReference>
<proteinExistence type="predicted"/>
<evidence type="ECO:0000259" key="1">
    <source>
        <dbReference type="Pfam" id="PF00561"/>
    </source>
</evidence>
<dbReference type="AlphaFoldDB" id="A0A3E1NFW3"/>
<dbReference type="Pfam" id="PF00561">
    <property type="entry name" value="Abhydrolase_1"/>
    <property type="match status" value="1"/>
</dbReference>
<gene>
    <name evidence="2" type="ORF">DXN05_17865</name>
</gene>
<dbReference type="InterPro" id="IPR000073">
    <property type="entry name" value="AB_hydrolase_1"/>
</dbReference>
<reference evidence="2 3" key="1">
    <citation type="submission" date="2018-08" db="EMBL/GenBank/DDBJ databases">
        <title>Chitinophagaceae sp. K23C18032701, a novel bacterium isolated from forest soil.</title>
        <authorList>
            <person name="Wang C."/>
        </authorList>
    </citation>
    <scope>NUCLEOTIDE SEQUENCE [LARGE SCALE GENOMIC DNA]</scope>
    <source>
        <strain evidence="2 3">K23C18032701</strain>
    </source>
</reference>
<evidence type="ECO:0000313" key="2">
    <source>
        <dbReference type="EMBL" id="RFM26855.1"/>
    </source>
</evidence>
<dbReference type="Gene3D" id="3.40.50.1820">
    <property type="entry name" value="alpha/beta hydrolase"/>
    <property type="match status" value="1"/>
</dbReference>
<keyword evidence="2" id="KW-0378">Hydrolase</keyword>
<dbReference type="PANTHER" id="PTHR43433">
    <property type="entry name" value="HYDROLASE, ALPHA/BETA FOLD FAMILY PROTEIN"/>
    <property type="match status" value="1"/>
</dbReference>
<sequence>MDTQAMTYDSNGYLIVPDASLYYEVKGQGPTLILIPGANGDAVIFAPIRAFLSKNFRVVTYDRRGFSHSTLNDGYDFKDRLSDDADDVAALIAHLSDDGKAYVLGSSSGAIVALKTLLTHADKIELLVSHEPPAIELFGNKGNWGDFFRQVHKTYETEGMKAAMIEFVSGNIDEKDAAAMQNKDLDPNSQAAKNSKYWFDHELPVYPYTKWTTTDFKPYKNKLLLANGLDSESYFTTFANLNLSKDLGLSILSVPGGHLGYAFDPQPFSEILTSALLNK</sequence>
<protein>
    <submittedName>
        <fullName evidence="2">Alpha/beta hydrolase</fullName>
    </submittedName>
</protein>
<keyword evidence="3" id="KW-1185">Reference proteome</keyword>
<dbReference type="SUPFAM" id="SSF53474">
    <property type="entry name" value="alpha/beta-Hydrolases"/>
    <property type="match status" value="1"/>
</dbReference>
<dbReference type="InterPro" id="IPR029058">
    <property type="entry name" value="AB_hydrolase_fold"/>
</dbReference>
<comment type="caution">
    <text evidence="2">The sequence shown here is derived from an EMBL/GenBank/DDBJ whole genome shotgun (WGS) entry which is preliminary data.</text>
</comment>
<dbReference type="RefSeq" id="WP_116848639.1">
    <property type="nucleotide sequence ID" value="NZ_QTJU01000007.1"/>
</dbReference>
<dbReference type="GO" id="GO:0046503">
    <property type="term" value="P:glycerolipid catabolic process"/>
    <property type="evidence" value="ECO:0007669"/>
    <property type="project" value="TreeGrafter"/>
</dbReference>
<feature type="domain" description="AB hydrolase-1" evidence="1">
    <location>
        <begin position="30"/>
        <end position="139"/>
    </location>
</feature>
<evidence type="ECO:0000313" key="3">
    <source>
        <dbReference type="Proteomes" id="UP000261284"/>
    </source>
</evidence>
<dbReference type="OrthoDB" id="2247630at2"/>
<dbReference type="GO" id="GO:0004806">
    <property type="term" value="F:triacylglycerol lipase activity"/>
    <property type="evidence" value="ECO:0007669"/>
    <property type="project" value="TreeGrafter"/>
</dbReference>
<dbReference type="EMBL" id="QTJU01000007">
    <property type="protein sequence ID" value="RFM26855.1"/>
    <property type="molecule type" value="Genomic_DNA"/>
</dbReference>
<name>A0A3E1NFW3_9BACT</name>
<dbReference type="Proteomes" id="UP000261284">
    <property type="component" value="Unassembled WGS sequence"/>
</dbReference>
<organism evidence="2 3">
    <name type="scientific">Deminuibacter soli</name>
    <dbReference type="NCBI Taxonomy" id="2291815"/>
    <lineage>
        <taxon>Bacteria</taxon>
        <taxon>Pseudomonadati</taxon>
        <taxon>Bacteroidota</taxon>
        <taxon>Chitinophagia</taxon>
        <taxon>Chitinophagales</taxon>
        <taxon>Chitinophagaceae</taxon>
        <taxon>Deminuibacter</taxon>
    </lineage>
</organism>
<accession>A0A3E1NFW3</accession>
<dbReference type="PANTHER" id="PTHR43433:SF5">
    <property type="entry name" value="AB HYDROLASE-1 DOMAIN-CONTAINING PROTEIN"/>
    <property type="match status" value="1"/>
</dbReference>